<proteinExistence type="predicted"/>
<evidence type="ECO:0000313" key="2">
    <source>
        <dbReference type="Proteomes" id="UP000672097"/>
    </source>
</evidence>
<dbReference type="Proteomes" id="UP000672097">
    <property type="component" value="Unassembled WGS sequence"/>
</dbReference>
<organism evidence="1 2">
    <name type="scientific">Ideonella paludis</name>
    <dbReference type="NCBI Taxonomy" id="1233411"/>
    <lineage>
        <taxon>Bacteria</taxon>
        <taxon>Pseudomonadati</taxon>
        <taxon>Pseudomonadota</taxon>
        <taxon>Betaproteobacteria</taxon>
        <taxon>Burkholderiales</taxon>
        <taxon>Sphaerotilaceae</taxon>
        <taxon>Ideonella</taxon>
    </lineage>
</organism>
<sequence length="61" mass="7032">MVKSSGEQMHSDRAIHFCQKTKAMFGWALRQSLRLVKRLLKLARRQCQTSPQCAAGRRACR</sequence>
<gene>
    <name evidence="1" type="ORF">KAK11_20925</name>
</gene>
<accession>A0ABS5E3B3</accession>
<evidence type="ECO:0000313" key="1">
    <source>
        <dbReference type="EMBL" id="MBQ0937799.1"/>
    </source>
</evidence>
<dbReference type="EMBL" id="JAGQDG010000010">
    <property type="protein sequence ID" value="MBQ0937799.1"/>
    <property type="molecule type" value="Genomic_DNA"/>
</dbReference>
<name>A0ABS5E3B3_9BURK</name>
<reference evidence="1 2" key="1">
    <citation type="submission" date="2021-04" db="EMBL/GenBank/DDBJ databases">
        <title>The genome sequence of type strain Ideonella paludis KCTC 32238.</title>
        <authorList>
            <person name="Liu Y."/>
        </authorList>
    </citation>
    <scope>NUCLEOTIDE SEQUENCE [LARGE SCALE GENOMIC DNA]</scope>
    <source>
        <strain evidence="1 2">KCTC 32238</strain>
    </source>
</reference>
<comment type="caution">
    <text evidence="1">The sequence shown here is derived from an EMBL/GenBank/DDBJ whole genome shotgun (WGS) entry which is preliminary data.</text>
</comment>
<keyword evidence="2" id="KW-1185">Reference proteome</keyword>
<protein>
    <submittedName>
        <fullName evidence="1">Transposase</fullName>
    </submittedName>
</protein>